<name>A0AC61KXP6_9EURY</name>
<proteinExistence type="predicted"/>
<dbReference type="Proteomes" id="UP000248329">
    <property type="component" value="Unassembled WGS sequence"/>
</dbReference>
<gene>
    <name evidence="1" type="ORF">C4B59_17530</name>
</gene>
<sequence>MKPILPGLLIFLIIAPIVCAETCDLKLEIGGEGTCGNYKIRHDSWTDGTAEHQTANFHLWKLSPYADLGSDSIEMWLEREGKYYDDNRLHVKYTGCNPPEARYTLENLTPQLVVKGNLNYKDRNLNYAPVKWATVWIWDQDPGIGDDDRLGSALTDETGYFEFGPVNNVDSDDDGGKIDIIIQFVAGSSVGCVSDANDNVYTLWKGPYPDVSDELYMSWFTPDNETQYKAWWVYDTLCDGWGYLSDTVSYGMTGVTVYWQWGHDADYGTGIDNTHWSNILSQNPGPFIYLDGMKRSGDGGGSANDPDTIIHEYGHCVMYKVFEEDYPPNDCSQGHYMNGISEPGCAWTEGWAHFMPLAVFDDKYFTDTTYFPDFFGTDTINLETRNGKLNFPDGDSCEGNVAAALWDIYDDHDEMYDRLTDNFNNIWHVLKEQDQTGNEGNFSDF</sequence>
<comment type="caution">
    <text evidence="1">The sequence shown here is derived from an EMBL/GenBank/DDBJ whole genome shotgun (WGS) entry which is preliminary data.</text>
</comment>
<accession>A0AC61KXP6</accession>
<evidence type="ECO:0000313" key="1">
    <source>
        <dbReference type="EMBL" id="PXF55244.1"/>
    </source>
</evidence>
<dbReference type="EMBL" id="PQXF01000134">
    <property type="protein sequence ID" value="PXF55244.1"/>
    <property type="molecule type" value="Genomic_DNA"/>
</dbReference>
<organism evidence="1 2">
    <name type="scientific">Candidatus Methanogaster sp</name>
    <dbReference type="NCBI Taxonomy" id="3386292"/>
    <lineage>
        <taxon>Archaea</taxon>
        <taxon>Methanobacteriati</taxon>
        <taxon>Methanobacteriota</taxon>
        <taxon>Stenosarchaea group</taxon>
        <taxon>Methanomicrobia</taxon>
        <taxon>Methanosarcinales</taxon>
        <taxon>ANME-2 cluster</taxon>
        <taxon>Candidatus Methanogasteraceae</taxon>
        <taxon>Candidatus Methanogaster</taxon>
    </lineage>
</organism>
<protein>
    <submittedName>
        <fullName evidence="1">Uncharacterized protein</fullName>
    </submittedName>
</protein>
<reference evidence="1" key="1">
    <citation type="submission" date="2018-01" db="EMBL/GenBank/DDBJ databases">
        <authorList>
            <person name="Krukenberg V."/>
        </authorList>
    </citation>
    <scope>NUCLEOTIDE SEQUENCE</scope>
    <source>
        <strain evidence="1">E20ANME2</strain>
    </source>
</reference>
<feature type="non-terminal residue" evidence="1">
    <location>
        <position position="445"/>
    </location>
</feature>
<evidence type="ECO:0000313" key="2">
    <source>
        <dbReference type="Proteomes" id="UP000248329"/>
    </source>
</evidence>